<dbReference type="Pfam" id="PF13604">
    <property type="entry name" value="AAA_30"/>
    <property type="match status" value="1"/>
</dbReference>
<dbReference type="Gene3D" id="3.40.50.300">
    <property type="entry name" value="P-loop containing nucleotide triphosphate hydrolases"/>
    <property type="match status" value="2"/>
</dbReference>
<dbReference type="InterPro" id="IPR050534">
    <property type="entry name" value="Coronavir_polyprotein_1ab"/>
</dbReference>
<dbReference type="SUPFAM" id="SSF52540">
    <property type="entry name" value="P-loop containing nucleoside triphosphate hydrolases"/>
    <property type="match status" value="1"/>
</dbReference>
<evidence type="ECO:0000256" key="4">
    <source>
        <dbReference type="ARBA" id="ARBA00022840"/>
    </source>
</evidence>
<dbReference type="InterPro" id="IPR003593">
    <property type="entry name" value="AAA+_ATPase"/>
</dbReference>
<protein>
    <recommendedName>
        <fullName evidence="5">AAA+ ATPase domain-containing protein</fullName>
    </recommendedName>
</protein>
<comment type="caution">
    <text evidence="6">The sequence shown here is derived from an EMBL/GenBank/DDBJ whole genome shotgun (WGS) entry which is preliminary data.</text>
</comment>
<organism evidence="6 7">
    <name type="scientific">Kineococcus xinjiangensis</name>
    <dbReference type="NCBI Taxonomy" id="512762"/>
    <lineage>
        <taxon>Bacteria</taxon>
        <taxon>Bacillati</taxon>
        <taxon>Actinomycetota</taxon>
        <taxon>Actinomycetes</taxon>
        <taxon>Kineosporiales</taxon>
        <taxon>Kineosporiaceae</taxon>
        <taxon>Kineococcus</taxon>
    </lineage>
</organism>
<keyword evidence="3" id="KW-0347">Helicase</keyword>
<reference evidence="6 7" key="1">
    <citation type="submission" date="2018-02" db="EMBL/GenBank/DDBJ databases">
        <title>Genomic Encyclopedia of Archaeal and Bacterial Type Strains, Phase II (KMG-II): from individual species to whole genera.</title>
        <authorList>
            <person name="Goeker M."/>
        </authorList>
    </citation>
    <scope>NUCLEOTIDE SEQUENCE [LARGE SCALE GENOMIC DNA]</scope>
    <source>
        <strain evidence="6 7">DSM 22857</strain>
    </source>
</reference>
<dbReference type="GO" id="GO:0016787">
    <property type="term" value="F:hydrolase activity"/>
    <property type="evidence" value="ECO:0007669"/>
    <property type="project" value="UniProtKB-KW"/>
</dbReference>
<accession>A0A2S6II10</accession>
<dbReference type="Pfam" id="PF13087">
    <property type="entry name" value="AAA_12"/>
    <property type="match status" value="1"/>
</dbReference>
<evidence type="ECO:0000259" key="5">
    <source>
        <dbReference type="SMART" id="SM00382"/>
    </source>
</evidence>
<dbReference type="SMART" id="SM00382">
    <property type="entry name" value="AAA"/>
    <property type="match status" value="1"/>
</dbReference>
<dbReference type="PANTHER" id="PTHR43788:SF8">
    <property type="entry name" value="DNA-BINDING PROTEIN SMUBP-2"/>
    <property type="match status" value="1"/>
</dbReference>
<dbReference type="InterPro" id="IPR047187">
    <property type="entry name" value="SF1_C_Upf1"/>
</dbReference>
<dbReference type="Pfam" id="PF13482">
    <property type="entry name" value="RNase_H_2"/>
    <property type="match status" value="1"/>
</dbReference>
<dbReference type="Proteomes" id="UP000239485">
    <property type="component" value="Unassembled WGS sequence"/>
</dbReference>
<dbReference type="EMBL" id="PTJD01000009">
    <property type="protein sequence ID" value="PPK93810.1"/>
    <property type="molecule type" value="Genomic_DNA"/>
</dbReference>
<keyword evidence="2" id="KW-0378">Hydrolase</keyword>
<feature type="domain" description="AAA+ ATPase" evidence="5">
    <location>
        <begin position="802"/>
        <end position="1147"/>
    </location>
</feature>
<sequence>MLIPGDGPIISPTDLVDLLECEHRSALRHALALGLEGAVQPTDKPDQLVLAHGLEHERTVLERFRRVFGDDGIAVIEQPAPTRPSYEAAAAATAAALAGGVPVVYQGVLMETTPGGTLAGRADFLVSTAFDPDTGARRPGAEAVHEPWDTKLARHARPAAVVQLTAYAQALAATTGRAPERMHLWLGDGGRETLRVGDFTDVVDDLRRRLLQRLAAPAALPERTWAEERPACAACAFATACTTGREADRDLSLVAGLRSDQRRTLVAAGIPTIDALAAAAPDDKPEEMSRGTWTSLRLQAALQVRRDTTRTPRNPDGKMLVEVVSPSALAALPAPDPGDVFFDMEGDPYALGGRGLEYLFGAVVLDGEWVEGDELELDLPVERFVEFWAHDRGEEKRAFEEFVDFATARLAAHPGAHVYHYAPYETIALKRLAAQHGTREEAVADLLRAGAFVDLYAVVRKGLRVSASSYSIKYLEPLYMPQARSGDVKKATDSIEVYEKFVAARRLGDETAAKTALDSIAAYNEDDCVSTHRLFRWLHRLREQEGIEPAPALEVDPEVLAAMEERRLAREERAAALAAITGPLLDGLPDDEDEWDADQRARAVLASAAGYHRREMDPEWWDFFRRLEQPLSDLETDSACAVPVSWRAEPWVEPAGRTRNHKRTLHARCNPERPHPFAPDQGVRLLYLDGGTASTRGATVVSAEGADLELLESVAPAAFTGGTEVPVAVLPGDPVKPAPKDAAVEDLARQVATALPGLPRRCGVDLLRRTPPRLVGGRALPRAADHDGDLVRAVIAAVDALDSSTLAVQGPPGAGKTYLAGELVRHLVERGRTVGVTSTSHRAVENVLAAAAEAARRAGVEVPAAKRPQGKPLADVPWEQPKDTKGLVRFRDEHPGGHLVGGTAWTFSAPEMRANPVDVLLVDEAGQFALADALAVSTAADDLVLLGDPQQLPQVVQGTHPHGADASALGHLIGDADTVPEELGYFLDVSRRMHPQVCAPVSRLSYAGLLHSHDSAAGRRVAGVEPGLHVARVAHDGRTTSSPEEADAVAEVVAGLVGRDWHDGGSTRPLTAQDVLVVAPYNVQVRLVQQRLAAAGLDGARVGTVDRFQGQEAPVVVATMTSSSATDLPRGLEFLLSRNRLNVALSRAQAVAVLVCSPRLVAADVRTVTALRLVSGMLGLLRQGRPWA</sequence>
<keyword evidence="1" id="KW-0547">Nucleotide-binding</keyword>
<gene>
    <name evidence="6" type="ORF">CLV92_10987</name>
</gene>
<keyword evidence="7" id="KW-1185">Reference proteome</keyword>
<proteinExistence type="predicted"/>
<evidence type="ECO:0000256" key="3">
    <source>
        <dbReference type="ARBA" id="ARBA00022806"/>
    </source>
</evidence>
<dbReference type="InterPro" id="IPR041679">
    <property type="entry name" value="DNA2/NAM7-like_C"/>
</dbReference>
<dbReference type="AlphaFoldDB" id="A0A2S6II10"/>
<evidence type="ECO:0000256" key="1">
    <source>
        <dbReference type="ARBA" id="ARBA00022741"/>
    </source>
</evidence>
<dbReference type="InterPro" id="IPR027417">
    <property type="entry name" value="P-loop_NTPase"/>
</dbReference>
<dbReference type="GO" id="GO:0005524">
    <property type="term" value="F:ATP binding"/>
    <property type="evidence" value="ECO:0007669"/>
    <property type="project" value="UniProtKB-KW"/>
</dbReference>
<dbReference type="CDD" id="cd18808">
    <property type="entry name" value="SF1_C_Upf1"/>
    <property type="match status" value="1"/>
</dbReference>
<keyword evidence="4" id="KW-0067">ATP-binding</keyword>
<dbReference type="InterPro" id="IPR038720">
    <property type="entry name" value="YprB_RNase_H-like_dom"/>
</dbReference>
<dbReference type="GO" id="GO:0043139">
    <property type="term" value="F:5'-3' DNA helicase activity"/>
    <property type="evidence" value="ECO:0007669"/>
    <property type="project" value="TreeGrafter"/>
</dbReference>
<dbReference type="PANTHER" id="PTHR43788">
    <property type="entry name" value="DNA2/NAM7 HELICASE FAMILY MEMBER"/>
    <property type="match status" value="1"/>
</dbReference>
<dbReference type="CDD" id="cd17934">
    <property type="entry name" value="DEXXQc_Upf1-like"/>
    <property type="match status" value="1"/>
</dbReference>
<name>A0A2S6II10_9ACTN</name>
<dbReference type="NCBIfam" id="TIGR03491">
    <property type="entry name" value="TM0106 family RecB-like putative nuclease"/>
    <property type="match status" value="1"/>
</dbReference>
<evidence type="ECO:0000313" key="6">
    <source>
        <dbReference type="EMBL" id="PPK93810.1"/>
    </source>
</evidence>
<evidence type="ECO:0000313" key="7">
    <source>
        <dbReference type="Proteomes" id="UP000239485"/>
    </source>
</evidence>
<evidence type="ECO:0000256" key="2">
    <source>
        <dbReference type="ARBA" id="ARBA00022801"/>
    </source>
</evidence>
<dbReference type="InterPro" id="IPR019993">
    <property type="entry name" value="RecB_nuclease_TM0106_put"/>
</dbReference>